<proteinExistence type="predicted"/>
<dbReference type="Proteomes" id="UP000178042">
    <property type="component" value="Unassembled WGS sequence"/>
</dbReference>
<reference evidence="1 2" key="1">
    <citation type="journal article" date="2016" name="Nat. Commun.">
        <title>Thousands of microbial genomes shed light on interconnected biogeochemical processes in an aquifer system.</title>
        <authorList>
            <person name="Anantharaman K."/>
            <person name="Brown C.T."/>
            <person name="Hug L.A."/>
            <person name="Sharon I."/>
            <person name="Castelle C.J."/>
            <person name="Probst A.J."/>
            <person name="Thomas B.C."/>
            <person name="Singh A."/>
            <person name="Wilkins M.J."/>
            <person name="Karaoz U."/>
            <person name="Brodie E.L."/>
            <person name="Williams K.H."/>
            <person name="Hubbard S.S."/>
            <person name="Banfield J.F."/>
        </authorList>
    </citation>
    <scope>NUCLEOTIDE SEQUENCE [LARGE SCALE GENOMIC DNA]</scope>
</reference>
<evidence type="ECO:0000313" key="2">
    <source>
        <dbReference type="Proteomes" id="UP000178042"/>
    </source>
</evidence>
<evidence type="ECO:0000313" key="1">
    <source>
        <dbReference type="EMBL" id="OGG60866.1"/>
    </source>
</evidence>
<dbReference type="EMBL" id="MFLD01000007">
    <property type="protein sequence ID" value="OGG60866.1"/>
    <property type="molecule type" value="Genomic_DNA"/>
</dbReference>
<accession>A0A1F6DHK8</accession>
<sequence length="119" mass="12665">MDDSIFNSVVDLATELKRDWAIVACPVNEGVEVCFLKITCCDCLQQVSTKKMAVVEKVAPLLVTKLLIGVGEIGAVLKRQKLPIFLDCPGMGLRLVDHNLKPVGATKSGVTGQATLGGI</sequence>
<name>A0A1F6DHK8_9BACT</name>
<comment type="caution">
    <text evidence="1">The sequence shown here is derived from an EMBL/GenBank/DDBJ whole genome shotgun (WGS) entry which is preliminary data.</text>
</comment>
<organism evidence="1 2">
    <name type="scientific">Candidatus Kaiserbacteria bacterium RIFCSPHIGHO2_02_FULL_49_16</name>
    <dbReference type="NCBI Taxonomy" id="1798490"/>
    <lineage>
        <taxon>Bacteria</taxon>
        <taxon>Candidatus Kaiseribacteriota</taxon>
    </lineage>
</organism>
<gene>
    <name evidence="1" type="ORF">A3C86_00325</name>
</gene>
<protein>
    <submittedName>
        <fullName evidence="1">Uncharacterized protein</fullName>
    </submittedName>
</protein>
<dbReference type="AlphaFoldDB" id="A0A1F6DHK8"/>